<organism evidence="2 3">
    <name type="scientific">Vibrio quintilis</name>
    <dbReference type="NCBI Taxonomy" id="1117707"/>
    <lineage>
        <taxon>Bacteria</taxon>
        <taxon>Pseudomonadati</taxon>
        <taxon>Pseudomonadota</taxon>
        <taxon>Gammaproteobacteria</taxon>
        <taxon>Vibrionales</taxon>
        <taxon>Vibrionaceae</taxon>
        <taxon>Vibrio</taxon>
    </lineage>
</organism>
<dbReference type="Proteomes" id="UP000184600">
    <property type="component" value="Unassembled WGS sequence"/>
</dbReference>
<evidence type="ECO:0000313" key="2">
    <source>
        <dbReference type="EMBL" id="SHO55418.1"/>
    </source>
</evidence>
<keyword evidence="1" id="KW-0812">Transmembrane</keyword>
<name>A0A1M7YS27_9VIBR</name>
<gene>
    <name evidence="2" type="ORF">VQ7734_01146</name>
</gene>
<evidence type="ECO:0000256" key="1">
    <source>
        <dbReference type="SAM" id="Phobius"/>
    </source>
</evidence>
<keyword evidence="1" id="KW-1133">Transmembrane helix</keyword>
<dbReference type="AlphaFoldDB" id="A0A1M7YS27"/>
<feature type="transmembrane region" description="Helical" evidence="1">
    <location>
        <begin position="14"/>
        <end position="36"/>
    </location>
</feature>
<evidence type="ECO:0000313" key="3">
    <source>
        <dbReference type="Proteomes" id="UP000184600"/>
    </source>
</evidence>
<keyword evidence="1" id="KW-0472">Membrane</keyword>
<feature type="transmembrane region" description="Helical" evidence="1">
    <location>
        <begin position="56"/>
        <end position="75"/>
    </location>
</feature>
<proteinExistence type="predicted"/>
<sequence>MIIVKKEISLGKRILGSLFFLSLSLISLLMFSFAMYRLMDSMINHKKVIVFSKSPMYLLGGVSIMFISFILVLFSNQDQIVNVDREIKFT</sequence>
<dbReference type="EMBL" id="FRFG01000014">
    <property type="protein sequence ID" value="SHO55418.1"/>
    <property type="molecule type" value="Genomic_DNA"/>
</dbReference>
<reference evidence="3" key="1">
    <citation type="submission" date="2016-12" db="EMBL/GenBank/DDBJ databases">
        <authorList>
            <person name="Rodrigo-Torres L."/>
            <person name="Arahal R.D."/>
            <person name="Lucena T."/>
        </authorList>
    </citation>
    <scope>NUCLEOTIDE SEQUENCE [LARGE SCALE GENOMIC DNA]</scope>
</reference>
<accession>A0A1M7YS27</accession>
<protein>
    <submittedName>
        <fullName evidence="2">Uncharacterized protein</fullName>
    </submittedName>
</protein>
<keyword evidence="3" id="KW-1185">Reference proteome</keyword>